<keyword evidence="4" id="KW-0804">Transcription</keyword>
<dbReference type="GO" id="GO:0016987">
    <property type="term" value="F:sigma factor activity"/>
    <property type="evidence" value="ECO:0007669"/>
    <property type="project" value="UniProtKB-KW"/>
</dbReference>
<dbReference type="PANTHER" id="PTHR43133:SF62">
    <property type="entry name" value="RNA POLYMERASE SIGMA FACTOR SIGZ"/>
    <property type="match status" value="1"/>
</dbReference>
<dbReference type="EMBL" id="LGKP01000025">
    <property type="protein sequence ID" value="KPL85179.1"/>
    <property type="molecule type" value="Genomic_DNA"/>
</dbReference>
<dbReference type="GO" id="GO:0003677">
    <property type="term" value="F:DNA binding"/>
    <property type="evidence" value="ECO:0007669"/>
    <property type="project" value="InterPro"/>
</dbReference>
<gene>
    <name evidence="7" type="ORF">SE18_15905</name>
</gene>
<dbReference type="PANTHER" id="PTHR43133">
    <property type="entry name" value="RNA POLYMERASE ECF-TYPE SIGMA FACTO"/>
    <property type="match status" value="1"/>
</dbReference>
<evidence type="ECO:0000259" key="6">
    <source>
        <dbReference type="Pfam" id="PF08281"/>
    </source>
</evidence>
<feature type="domain" description="RNA polymerase sigma factor 70 region 4 type 2" evidence="6">
    <location>
        <begin position="143"/>
        <end position="194"/>
    </location>
</feature>
<dbReference type="InterPro" id="IPR013249">
    <property type="entry name" value="RNA_pol_sigma70_r4_t2"/>
</dbReference>
<evidence type="ECO:0000313" key="7">
    <source>
        <dbReference type="EMBL" id="KPL85179.1"/>
    </source>
</evidence>
<dbReference type="STRING" id="70996.SE18_15905"/>
<protein>
    <recommendedName>
        <fullName evidence="9">RNA polymerase subunit sigma-24</fullName>
    </recommendedName>
</protein>
<dbReference type="InterPro" id="IPR007627">
    <property type="entry name" value="RNA_pol_sigma70_r2"/>
</dbReference>
<comment type="similarity">
    <text evidence="1">Belongs to the sigma-70 factor family. ECF subfamily.</text>
</comment>
<evidence type="ECO:0000256" key="1">
    <source>
        <dbReference type="ARBA" id="ARBA00010641"/>
    </source>
</evidence>
<keyword evidence="3" id="KW-0731">Sigma factor</keyword>
<evidence type="ECO:0008006" key="9">
    <source>
        <dbReference type="Google" id="ProtNLM"/>
    </source>
</evidence>
<dbReference type="InterPro" id="IPR014284">
    <property type="entry name" value="RNA_pol_sigma-70_dom"/>
</dbReference>
<sequence>MANQPASQTARAVASGDQADLVLAAQLAAGNTQALETLYERYARPIFSLALRILGNEADAEEVMQDVLERVWRYSGSFDAQRGRFGSWVLGMTHHVAIDAVRKRSRRPQAVDAEASELMLGLISDPNQPDMTDQAIQHEQAGQVRDALRSLPESQQQAIELAFFRGLSHLEIAATTGEPLGTVKTRIRRGMERLRAVLSKTGVFND</sequence>
<evidence type="ECO:0000256" key="4">
    <source>
        <dbReference type="ARBA" id="ARBA00023163"/>
    </source>
</evidence>
<dbReference type="SUPFAM" id="SSF88946">
    <property type="entry name" value="Sigma2 domain of RNA polymerase sigma factors"/>
    <property type="match status" value="1"/>
</dbReference>
<dbReference type="Pfam" id="PF08281">
    <property type="entry name" value="Sigma70_r4_2"/>
    <property type="match status" value="1"/>
</dbReference>
<dbReference type="InterPro" id="IPR036388">
    <property type="entry name" value="WH-like_DNA-bd_sf"/>
</dbReference>
<keyword evidence="2" id="KW-0805">Transcription regulation</keyword>
<dbReference type="InterPro" id="IPR013325">
    <property type="entry name" value="RNA_pol_sigma_r2"/>
</dbReference>
<dbReference type="InterPro" id="IPR013324">
    <property type="entry name" value="RNA_pol_sigma_r3/r4-like"/>
</dbReference>
<comment type="caution">
    <text evidence="7">The sequence shown here is derived from an EMBL/GenBank/DDBJ whole genome shotgun (WGS) entry which is preliminary data.</text>
</comment>
<organism evidence="7 8">
    <name type="scientific">Herpetosiphon geysericola</name>
    <dbReference type="NCBI Taxonomy" id="70996"/>
    <lineage>
        <taxon>Bacteria</taxon>
        <taxon>Bacillati</taxon>
        <taxon>Chloroflexota</taxon>
        <taxon>Chloroflexia</taxon>
        <taxon>Herpetosiphonales</taxon>
        <taxon>Herpetosiphonaceae</taxon>
        <taxon>Herpetosiphon</taxon>
    </lineage>
</organism>
<reference evidence="7 8" key="1">
    <citation type="submission" date="2015-07" db="EMBL/GenBank/DDBJ databases">
        <title>Whole genome sequence of Herpetosiphon geysericola DSM 7119.</title>
        <authorList>
            <person name="Hemp J."/>
            <person name="Ward L.M."/>
            <person name="Pace L.A."/>
            <person name="Fischer W.W."/>
        </authorList>
    </citation>
    <scope>NUCLEOTIDE SEQUENCE [LARGE SCALE GENOMIC DNA]</scope>
    <source>
        <strain evidence="7 8">DSM 7119</strain>
    </source>
</reference>
<dbReference type="AlphaFoldDB" id="A0A0P6XYX9"/>
<feature type="domain" description="RNA polymerase sigma-70 region 2" evidence="5">
    <location>
        <begin position="38"/>
        <end position="107"/>
    </location>
</feature>
<dbReference type="CDD" id="cd06171">
    <property type="entry name" value="Sigma70_r4"/>
    <property type="match status" value="1"/>
</dbReference>
<evidence type="ECO:0000256" key="3">
    <source>
        <dbReference type="ARBA" id="ARBA00023082"/>
    </source>
</evidence>
<dbReference type="SUPFAM" id="SSF88659">
    <property type="entry name" value="Sigma3 and sigma4 domains of RNA polymerase sigma factors"/>
    <property type="match status" value="1"/>
</dbReference>
<dbReference type="RefSeq" id="WP_054535453.1">
    <property type="nucleotide sequence ID" value="NZ_LGKP01000025.1"/>
</dbReference>
<evidence type="ECO:0000313" key="8">
    <source>
        <dbReference type="Proteomes" id="UP000050277"/>
    </source>
</evidence>
<evidence type="ECO:0000256" key="2">
    <source>
        <dbReference type="ARBA" id="ARBA00023015"/>
    </source>
</evidence>
<proteinExistence type="inferred from homology"/>
<name>A0A0P6XYX9_9CHLR</name>
<dbReference type="Gene3D" id="1.10.1740.10">
    <property type="match status" value="1"/>
</dbReference>
<dbReference type="InterPro" id="IPR039425">
    <property type="entry name" value="RNA_pol_sigma-70-like"/>
</dbReference>
<dbReference type="Pfam" id="PF04542">
    <property type="entry name" value="Sigma70_r2"/>
    <property type="match status" value="1"/>
</dbReference>
<keyword evidence="8" id="KW-1185">Reference proteome</keyword>
<evidence type="ECO:0000259" key="5">
    <source>
        <dbReference type="Pfam" id="PF04542"/>
    </source>
</evidence>
<dbReference type="Proteomes" id="UP000050277">
    <property type="component" value="Unassembled WGS sequence"/>
</dbReference>
<dbReference type="GO" id="GO:0006352">
    <property type="term" value="P:DNA-templated transcription initiation"/>
    <property type="evidence" value="ECO:0007669"/>
    <property type="project" value="InterPro"/>
</dbReference>
<accession>A0A0P6XYX9</accession>
<dbReference type="Gene3D" id="1.10.10.10">
    <property type="entry name" value="Winged helix-like DNA-binding domain superfamily/Winged helix DNA-binding domain"/>
    <property type="match status" value="1"/>
</dbReference>
<dbReference type="NCBIfam" id="TIGR02937">
    <property type="entry name" value="sigma70-ECF"/>
    <property type="match status" value="1"/>
</dbReference>